<comment type="caution">
    <text evidence="1">The sequence shown here is derived from an EMBL/GenBank/DDBJ whole genome shotgun (WGS) entry which is preliminary data.</text>
</comment>
<sequence>IGQMLGLFKSMDLGLKPDNPSEKGVITRVVKGVKIYPQ</sequence>
<organism evidence="1">
    <name type="scientific">marine sediment metagenome</name>
    <dbReference type="NCBI Taxonomy" id="412755"/>
    <lineage>
        <taxon>unclassified sequences</taxon>
        <taxon>metagenomes</taxon>
        <taxon>ecological metagenomes</taxon>
    </lineage>
</organism>
<dbReference type="Gene3D" id="3.40.50.10490">
    <property type="entry name" value="Glucose-6-phosphate isomerase like protein, domain 1"/>
    <property type="match status" value="1"/>
</dbReference>
<gene>
    <name evidence="1" type="ORF">S06H3_13826</name>
</gene>
<proteinExistence type="predicted"/>
<dbReference type="EMBL" id="BARV01006746">
    <property type="protein sequence ID" value="GAI16579.1"/>
    <property type="molecule type" value="Genomic_DNA"/>
</dbReference>
<dbReference type="AlphaFoldDB" id="X1ND39"/>
<reference evidence="1" key="1">
    <citation type="journal article" date="2014" name="Front. Microbiol.">
        <title>High frequency of phylogenetically diverse reductive dehalogenase-homologous genes in deep subseafloor sedimentary metagenomes.</title>
        <authorList>
            <person name="Kawai M."/>
            <person name="Futagami T."/>
            <person name="Toyoda A."/>
            <person name="Takaki Y."/>
            <person name="Nishi S."/>
            <person name="Hori S."/>
            <person name="Arai W."/>
            <person name="Tsubouchi T."/>
            <person name="Morono Y."/>
            <person name="Uchiyama I."/>
            <person name="Ito T."/>
            <person name="Fujiyama A."/>
            <person name="Inagaki F."/>
            <person name="Takami H."/>
        </authorList>
    </citation>
    <scope>NUCLEOTIDE SEQUENCE</scope>
    <source>
        <strain evidence="1">Expedition CK06-06</strain>
    </source>
</reference>
<evidence type="ECO:0000313" key="1">
    <source>
        <dbReference type="EMBL" id="GAI16579.1"/>
    </source>
</evidence>
<name>X1ND39_9ZZZZ</name>
<accession>X1ND39</accession>
<feature type="non-terminal residue" evidence="1">
    <location>
        <position position="1"/>
    </location>
</feature>
<protein>
    <submittedName>
        <fullName evidence="1">Uncharacterized protein</fullName>
    </submittedName>
</protein>